<comment type="caution">
    <text evidence="3">The sequence shown here is derived from an EMBL/GenBank/DDBJ whole genome shotgun (WGS) entry which is preliminary data.</text>
</comment>
<accession>A0A9D3M1Y7</accession>
<keyword evidence="1" id="KW-1133">Transmembrane helix</keyword>
<dbReference type="Proteomes" id="UP001044222">
    <property type="component" value="Chromosome 11"/>
</dbReference>
<protein>
    <recommendedName>
        <fullName evidence="5">Meckelin</fullName>
    </recommendedName>
</protein>
<evidence type="ECO:0000313" key="3">
    <source>
        <dbReference type="EMBL" id="KAG5839290.1"/>
    </source>
</evidence>
<name>A0A9D3M1Y7_ANGAN</name>
<feature type="signal peptide" evidence="2">
    <location>
        <begin position="1"/>
        <end position="25"/>
    </location>
</feature>
<evidence type="ECO:0000313" key="4">
    <source>
        <dbReference type="Proteomes" id="UP001044222"/>
    </source>
</evidence>
<sequence length="909" mass="100668">MTPASLRSWALFWAFCSTFSHSSLAQNGGASFPFVLPSQCGPNRFYNTASLQCSTCGSNQSRSLSGLQCVCHSGFTVIDLGSPRVQCSVCNGTTSLDQRRCLQCLHGRGNCVCGPDQTLAENLNDLTASCVTCPSTLVGKPGTASCVLCQETFYAVSGTCTCPDELLLGGLCFNDTRTAAVQGSVPPASIWFRLYLDSSFLACSIYNNATACQLLTNMVLLDPAGENSKAFNLYNRASSQSPPLQFLPQLFYSESLSLEQTAPTGLTFLSNSQINLKVVKFDARGSFLGWEDVLGGTLQLCPDTQQRLDAAYLFGTTYLQSCSIAVMELLSRYPEPVFYQLFLKYRDRQGVDMVWPIPVQHLNQVSSPDGSMAVRRFFLVDGLTGRDRSVTQQPLSVRYLSRLLLRVNVPTSSPAATPPFQLLVEYNTVNDPANAVAQVSFAVTYSMSEEDMRRGTAISLGVLGVLSLLLAMLETSSWSQRAGQQYISLTVIVKFLAFLIGNLASAFFLVSFGTGVYWLIAFKGQRSTVNMVLPSSGGTALQVIHMLIVQVSISIFLIDWEKPRNAANASAGLGVSAWRIFFVANEWNEIQTARKLNPLLQLLTVLLILQVIGVENIASRDLNLVLQPEGARYSAPTSPILRFGLNASVWLAVGLAQVLLYLVIYERFVEDKFRQFVDLCSLSNVSVFILAHRCYGYYIHGRSVHGHADVSIEAVRANLRREEANLCALRGLEPNSDIQTFEIALTDRVRQQLDRIMLSLAEASGARGRSTGAEGPQEPQEQTTKAYHAMKYFLSSFLEHAHKDMDYIVKDKLLLERIMKYEFQRPVERTIFYRDPDGVSFTNVLYFSNELTLLLFDTLLFCIIDLGSQNLVLAAVLTYAVQQVLDCLRYYISRRNVSEKTLVDQRFLI</sequence>
<organism evidence="3 4">
    <name type="scientific">Anguilla anguilla</name>
    <name type="common">European freshwater eel</name>
    <name type="synonym">Muraena anguilla</name>
    <dbReference type="NCBI Taxonomy" id="7936"/>
    <lineage>
        <taxon>Eukaryota</taxon>
        <taxon>Metazoa</taxon>
        <taxon>Chordata</taxon>
        <taxon>Craniata</taxon>
        <taxon>Vertebrata</taxon>
        <taxon>Euteleostomi</taxon>
        <taxon>Actinopterygii</taxon>
        <taxon>Neopterygii</taxon>
        <taxon>Teleostei</taxon>
        <taxon>Anguilliformes</taxon>
        <taxon>Anguillidae</taxon>
        <taxon>Anguilla</taxon>
    </lineage>
</organism>
<dbReference type="SUPFAM" id="SSF57184">
    <property type="entry name" value="Growth factor receptor domain"/>
    <property type="match status" value="1"/>
</dbReference>
<feature type="chain" id="PRO_5039490379" description="Meckelin" evidence="2">
    <location>
        <begin position="26"/>
        <end position="909"/>
    </location>
</feature>
<dbReference type="PANTHER" id="PTHR21274">
    <property type="entry name" value="MECKELIN"/>
    <property type="match status" value="1"/>
</dbReference>
<feature type="transmembrane region" description="Helical" evidence="1">
    <location>
        <begin position="495"/>
        <end position="520"/>
    </location>
</feature>
<dbReference type="AlphaFoldDB" id="A0A9D3M1Y7"/>
<feature type="transmembrane region" description="Helical" evidence="1">
    <location>
        <begin position="639"/>
        <end position="664"/>
    </location>
</feature>
<dbReference type="InterPro" id="IPR009030">
    <property type="entry name" value="Growth_fac_rcpt_cys_sf"/>
</dbReference>
<dbReference type="GO" id="GO:0060271">
    <property type="term" value="P:cilium assembly"/>
    <property type="evidence" value="ECO:0007669"/>
    <property type="project" value="InterPro"/>
</dbReference>
<dbReference type="EMBL" id="JAFIRN010000011">
    <property type="protein sequence ID" value="KAG5839290.1"/>
    <property type="molecule type" value="Genomic_DNA"/>
</dbReference>
<keyword evidence="1" id="KW-0472">Membrane</keyword>
<dbReference type="PANTHER" id="PTHR21274:SF1">
    <property type="entry name" value="TRANSMEMBRANE PROTEIN 67"/>
    <property type="match status" value="1"/>
</dbReference>
<keyword evidence="2" id="KW-0732">Signal</keyword>
<dbReference type="InterPro" id="IPR019170">
    <property type="entry name" value="Meckelin"/>
</dbReference>
<evidence type="ECO:0008006" key="5">
    <source>
        <dbReference type="Google" id="ProtNLM"/>
    </source>
</evidence>
<keyword evidence="4" id="KW-1185">Reference proteome</keyword>
<feature type="transmembrane region" description="Helical" evidence="1">
    <location>
        <begin position="455"/>
        <end position="474"/>
    </location>
</feature>
<evidence type="ECO:0000256" key="1">
    <source>
        <dbReference type="SAM" id="Phobius"/>
    </source>
</evidence>
<dbReference type="GO" id="GO:0036038">
    <property type="term" value="C:MKS complex"/>
    <property type="evidence" value="ECO:0007669"/>
    <property type="project" value="InterPro"/>
</dbReference>
<reference evidence="3" key="1">
    <citation type="submission" date="2021-01" db="EMBL/GenBank/DDBJ databases">
        <title>A chromosome-scale assembly of European eel, Anguilla anguilla.</title>
        <authorList>
            <person name="Henkel C."/>
            <person name="Jong-Raadsen S.A."/>
            <person name="Dufour S."/>
            <person name="Weltzien F.-A."/>
            <person name="Palstra A.P."/>
            <person name="Pelster B."/>
            <person name="Spaink H.P."/>
            <person name="Van Den Thillart G.E."/>
            <person name="Jansen H."/>
            <person name="Zahm M."/>
            <person name="Klopp C."/>
            <person name="Cedric C."/>
            <person name="Louis A."/>
            <person name="Berthelot C."/>
            <person name="Parey E."/>
            <person name="Roest Crollius H."/>
            <person name="Montfort J."/>
            <person name="Robinson-Rechavi M."/>
            <person name="Bucao C."/>
            <person name="Bouchez O."/>
            <person name="Gislard M."/>
            <person name="Lluch J."/>
            <person name="Milhes M."/>
            <person name="Lampietro C."/>
            <person name="Lopez Roques C."/>
            <person name="Donnadieu C."/>
            <person name="Braasch I."/>
            <person name="Desvignes T."/>
            <person name="Postlethwait J."/>
            <person name="Bobe J."/>
            <person name="Guiguen Y."/>
            <person name="Dirks R."/>
        </authorList>
    </citation>
    <scope>NUCLEOTIDE SEQUENCE</scope>
    <source>
        <strain evidence="3">Tag_6206</strain>
        <tissue evidence="3">Liver</tissue>
    </source>
</reference>
<keyword evidence="1" id="KW-0812">Transmembrane</keyword>
<evidence type="ECO:0000256" key="2">
    <source>
        <dbReference type="SAM" id="SignalP"/>
    </source>
</evidence>
<gene>
    <name evidence="3" type="ORF">ANANG_G00203470</name>
</gene>
<feature type="transmembrane region" description="Helical" evidence="1">
    <location>
        <begin position="540"/>
        <end position="558"/>
    </location>
</feature>
<dbReference type="Pfam" id="PF09773">
    <property type="entry name" value="Meckelin"/>
    <property type="match status" value="1"/>
</dbReference>
<proteinExistence type="predicted"/>